<comment type="caution">
    <text evidence="1">The sequence shown here is derived from an EMBL/GenBank/DDBJ whole genome shotgun (WGS) entry which is preliminary data.</text>
</comment>
<evidence type="ECO:0008006" key="3">
    <source>
        <dbReference type="Google" id="ProtNLM"/>
    </source>
</evidence>
<dbReference type="Gene3D" id="3.90.1200.10">
    <property type="match status" value="1"/>
</dbReference>
<keyword evidence="2" id="KW-1185">Reference proteome</keyword>
<evidence type="ECO:0000313" key="2">
    <source>
        <dbReference type="Proteomes" id="UP000552757"/>
    </source>
</evidence>
<dbReference type="Pfam" id="PF02958">
    <property type="entry name" value="EcKL"/>
    <property type="match status" value="1"/>
</dbReference>
<sequence length="383" mass="43636">MTQEAATKTRMVDPNMVPRPYPGRTELLPAGRFTPDAQWLGSLMANKYPGVVAEKLEVVQLFDSHTTKLRVAVDWNEAGKAAGLPRNLCVKANWSGMFDDVDIHALEARFYHFLTDNLTAQTAKCYYSDWDDDGSGRGVVVLEDLIDRGGKFGHSTQHCGIDGVASALADLAKLHGGLWDSPLITPEAAPWLPTSMNVPVDHDQVRIMWHWINENLKDPNFCAIAPKHYLDDPRRVERAFDKLTEYERAFEAPYCVILGDCHQGNTYILPSGERLWLDWQLGRRGRPWRDLTYFTVGSLTVEERRHHHRDLIAHYRDCLIKEGATNVIDLDTIWNEQIPRWVMYGIQAWVANMDYWGQNGLPMNERFFAAGEDLGSWKLLLGE</sequence>
<gene>
    <name evidence="1" type="ORF">GGR44_002420</name>
</gene>
<dbReference type="InterPro" id="IPR011009">
    <property type="entry name" value="Kinase-like_dom_sf"/>
</dbReference>
<dbReference type="InterPro" id="IPR004119">
    <property type="entry name" value="EcKL"/>
</dbReference>
<accession>A0A7W6DPK0</accession>
<organism evidence="1 2">
    <name type="scientific">Sphingobium fontiphilum</name>
    <dbReference type="NCBI Taxonomy" id="944425"/>
    <lineage>
        <taxon>Bacteria</taxon>
        <taxon>Pseudomonadati</taxon>
        <taxon>Pseudomonadota</taxon>
        <taxon>Alphaproteobacteria</taxon>
        <taxon>Sphingomonadales</taxon>
        <taxon>Sphingomonadaceae</taxon>
        <taxon>Sphingobium</taxon>
    </lineage>
</organism>
<reference evidence="1 2" key="1">
    <citation type="submission" date="2020-08" db="EMBL/GenBank/DDBJ databases">
        <title>Genomic Encyclopedia of Type Strains, Phase IV (KMG-IV): sequencing the most valuable type-strain genomes for metagenomic binning, comparative biology and taxonomic classification.</title>
        <authorList>
            <person name="Goeker M."/>
        </authorList>
    </citation>
    <scope>NUCLEOTIDE SEQUENCE [LARGE SCALE GENOMIC DNA]</scope>
    <source>
        <strain evidence="1 2">DSM 29348</strain>
    </source>
</reference>
<dbReference type="AlphaFoldDB" id="A0A7W6DPK0"/>
<name>A0A7W6DPK0_9SPHN</name>
<dbReference type="Proteomes" id="UP000552757">
    <property type="component" value="Unassembled WGS sequence"/>
</dbReference>
<proteinExistence type="predicted"/>
<dbReference type="SUPFAM" id="SSF56112">
    <property type="entry name" value="Protein kinase-like (PK-like)"/>
    <property type="match status" value="1"/>
</dbReference>
<evidence type="ECO:0000313" key="1">
    <source>
        <dbReference type="EMBL" id="MBB3982754.1"/>
    </source>
</evidence>
<dbReference type="PANTHER" id="PTHR23020">
    <property type="entry name" value="UNCHARACTERIZED NUCLEAR HORMONE RECEPTOR-RELATED"/>
    <property type="match status" value="1"/>
</dbReference>
<dbReference type="InterPro" id="IPR052961">
    <property type="entry name" value="Oxido-Kinase-like_Enzymes"/>
</dbReference>
<dbReference type="RefSeq" id="WP_183955814.1">
    <property type="nucleotide sequence ID" value="NZ_JACIEB010000005.1"/>
</dbReference>
<dbReference type="EMBL" id="JACIEB010000005">
    <property type="protein sequence ID" value="MBB3982754.1"/>
    <property type="molecule type" value="Genomic_DNA"/>
</dbReference>
<dbReference type="PANTHER" id="PTHR23020:SF41">
    <property type="entry name" value="AMINOGLYCOSIDE PHOSPHOTRANSFERASE DOMAIN-CONTAINING PROTEIN"/>
    <property type="match status" value="1"/>
</dbReference>
<protein>
    <recommendedName>
        <fullName evidence="3">DUF1679 domain-containing protein</fullName>
    </recommendedName>
</protein>